<gene>
    <name evidence="4" type="ORF">BEH84_01489</name>
</gene>
<feature type="domain" description="Bacterial type II secretion system protein E" evidence="3">
    <location>
        <begin position="158"/>
        <end position="355"/>
    </location>
</feature>
<evidence type="ECO:0000313" key="5">
    <source>
        <dbReference type="Proteomes" id="UP000095003"/>
    </source>
</evidence>
<dbReference type="Proteomes" id="UP000095003">
    <property type="component" value="Unassembled WGS sequence"/>
</dbReference>
<evidence type="ECO:0000259" key="3">
    <source>
        <dbReference type="Pfam" id="PF00437"/>
    </source>
</evidence>
<evidence type="ECO:0000256" key="1">
    <source>
        <dbReference type="ARBA" id="ARBA00006611"/>
    </source>
</evidence>
<dbReference type="GO" id="GO:0016887">
    <property type="term" value="F:ATP hydrolysis activity"/>
    <property type="evidence" value="ECO:0007669"/>
    <property type="project" value="InterPro"/>
</dbReference>
<feature type="compositionally biased region" description="Basic and acidic residues" evidence="2">
    <location>
        <begin position="472"/>
        <end position="486"/>
    </location>
</feature>
<dbReference type="Gene3D" id="3.40.50.300">
    <property type="entry name" value="P-loop containing nucleotide triphosphate hydrolases"/>
    <property type="match status" value="1"/>
</dbReference>
<protein>
    <submittedName>
        <fullName evidence="4">Type IV secretion system protein VirB11</fullName>
    </submittedName>
</protein>
<name>A0A1E3AYJ4_9FIRM</name>
<proteinExistence type="inferred from homology"/>
<dbReference type="Pfam" id="PF00437">
    <property type="entry name" value="T2SSE"/>
    <property type="match status" value="1"/>
</dbReference>
<dbReference type="InterPro" id="IPR027417">
    <property type="entry name" value="P-loop_NTPase"/>
</dbReference>
<evidence type="ECO:0000313" key="4">
    <source>
        <dbReference type="EMBL" id="ODM13770.1"/>
    </source>
</evidence>
<dbReference type="PANTHER" id="PTHR30486">
    <property type="entry name" value="TWITCHING MOTILITY PROTEIN PILT"/>
    <property type="match status" value="1"/>
</dbReference>
<sequence length="506" mass="57113">MGISLSDMFFAATEETLSYEQILEDVQKYCTDKHADKLSTEGNQEEARKLLKEIIYQYIHNRSYSVEGLSTTELCDTLYEDMAGISFLKKWIYKKGVEEVNINAYNDIEVIMSGGRSMKIPDRFQSPQHAIDVTRRLLNSCGMVIDDTMPSVIGYLDKNIRISVDKTPIVDTDIGINASIRIVNQQSVSREKLLAAGSATEEMLDFLTCCIRYGVSVCIAGSTGSGKTTIMSWLLSMVPDNRRLITIEEGSREFDLIRRNEQGRALNSVVHLLTRPHENPSLDIGQDLLLERVLRKHPDVIGVGEMRSAKEALSVAESSRTGHTVVTTIHSNSSESTYRRMMTLAKRKYNMADEILMQIMVEAYPVIVFTKQLEDGSRKIMQIIEGEDYREGRLFYRPLYQYDVIDNRPDMDGKVGVIGRHRRLGSISEALEKRMLDNGIPAKKLLPFLAVVPERDPHSKELASPNNGKPSLQEENRKGGPPHEMDSDNSVCTDSKWAIYTALHSF</sequence>
<organism evidence="4 5">
    <name type="scientific">Eisenbergiella tayi</name>
    <dbReference type="NCBI Taxonomy" id="1432052"/>
    <lineage>
        <taxon>Bacteria</taxon>
        <taxon>Bacillati</taxon>
        <taxon>Bacillota</taxon>
        <taxon>Clostridia</taxon>
        <taxon>Lachnospirales</taxon>
        <taxon>Lachnospiraceae</taxon>
        <taxon>Eisenbergiella</taxon>
    </lineage>
</organism>
<dbReference type="InterPro" id="IPR050921">
    <property type="entry name" value="T4SS_GSP_E_ATPase"/>
</dbReference>
<accession>A0A1E3AYJ4</accession>
<comment type="similarity">
    <text evidence="1">Belongs to the GSP E family.</text>
</comment>
<evidence type="ECO:0000256" key="2">
    <source>
        <dbReference type="SAM" id="MobiDB-lite"/>
    </source>
</evidence>
<feature type="region of interest" description="Disordered" evidence="2">
    <location>
        <begin position="457"/>
        <end position="490"/>
    </location>
</feature>
<dbReference type="RefSeq" id="WP_081329862.1">
    <property type="nucleotide sequence ID" value="NZ_DAWDRA010000024.1"/>
</dbReference>
<dbReference type="AlphaFoldDB" id="A0A1E3AYJ4"/>
<dbReference type="PANTHER" id="PTHR30486:SF6">
    <property type="entry name" value="TYPE IV PILUS RETRACTATION ATPASE PILT"/>
    <property type="match status" value="1"/>
</dbReference>
<dbReference type="Gene3D" id="3.30.450.380">
    <property type="match status" value="1"/>
</dbReference>
<dbReference type="CDD" id="cd01130">
    <property type="entry name" value="VirB11-like_ATPase"/>
    <property type="match status" value="1"/>
</dbReference>
<dbReference type="InterPro" id="IPR001482">
    <property type="entry name" value="T2SS/T4SS_dom"/>
</dbReference>
<dbReference type="PATRIC" id="fig|1432052.3.peg.1630"/>
<comment type="caution">
    <text evidence="4">The sequence shown here is derived from an EMBL/GenBank/DDBJ whole genome shotgun (WGS) entry which is preliminary data.</text>
</comment>
<dbReference type="EMBL" id="MCGI01000001">
    <property type="protein sequence ID" value="ODM13770.1"/>
    <property type="molecule type" value="Genomic_DNA"/>
</dbReference>
<reference evidence="4 5" key="1">
    <citation type="submission" date="2016-07" db="EMBL/GenBank/DDBJ databases">
        <title>Characterization of isolates of Eisenbergiella tayi derived from blood cultures, using whole genome sequencing.</title>
        <authorList>
            <person name="Burdz T."/>
            <person name="Wiebe D."/>
            <person name="Huynh C."/>
            <person name="Bernard K."/>
        </authorList>
    </citation>
    <scope>NUCLEOTIDE SEQUENCE [LARGE SCALE GENOMIC DNA]</scope>
    <source>
        <strain evidence="4 5">NML 120489</strain>
    </source>
</reference>
<dbReference type="SUPFAM" id="SSF52540">
    <property type="entry name" value="P-loop containing nucleoside triphosphate hydrolases"/>
    <property type="match status" value="1"/>
</dbReference>